<dbReference type="PANTHER" id="PTHR44167">
    <property type="entry name" value="OVARIAN-SPECIFIC SERINE/THREONINE-PROTEIN KINASE LOK-RELATED"/>
    <property type="match status" value="1"/>
</dbReference>
<dbReference type="Gene3D" id="1.10.510.10">
    <property type="entry name" value="Transferase(Phosphotransferase) domain 1"/>
    <property type="match status" value="1"/>
</dbReference>
<gene>
    <name evidence="3" type="ORF">HT99x_005325</name>
    <name evidence="2" type="ORF">HT99x_02760</name>
</gene>
<feature type="domain" description="Protein kinase" evidence="1">
    <location>
        <begin position="97"/>
        <end position="391"/>
    </location>
</feature>
<dbReference type="GO" id="GO:0005524">
    <property type="term" value="F:ATP binding"/>
    <property type="evidence" value="ECO:0007669"/>
    <property type="project" value="InterPro"/>
</dbReference>
<dbReference type="Proteomes" id="UP000051497">
    <property type="component" value="Unassembled WGS sequence"/>
</dbReference>
<organism evidence="2">
    <name type="scientific">Candidatus Berkiella aquae</name>
    <dbReference type="NCBI Taxonomy" id="295108"/>
    <lineage>
        <taxon>Bacteria</taxon>
        <taxon>Pseudomonadati</taxon>
        <taxon>Pseudomonadota</taxon>
        <taxon>Gammaproteobacteria</taxon>
        <taxon>Candidatus Berkiellales</taxon>
        <taxon>Candidatus Berkiellaceae</taxon>
        <taxon>Candidatus Berkiella</taxon>
    </lineage>
</organism>
<dbReference type="RefSeq" id="WP_075067353.1">
    <property type="nucleotide sequence ID" value="NZ_LKAJ02000001.1"/>
</dbReference>
<dbReference type="GO" id="GO:0004674">
    <property type="term" value="F:protein serine/threonine kinase activity"/>
    <property type="evidence" value="ECO:0007669"/>
    <property type="project" value="TreeGrafter"/>
</dbReference>
<reference evidence="3" key="2">
    <citation type="journal article" date="2016" name="Genome Announc.">
        <title>Draft Genome Sequences of Two Novel Amoeba-Resistant Intranuclear Bacteria, 'Candidatus Berkiella cookevillensis' and 'Candidatus Berkiella aquae'.</title>
        <authorList>
            <person name="Mehari Y.T."/>
            <person name="Arivett B.A."/>
            <person name="Farone A.L."/>
            <person name="Gunderson J.H."/>
            <person name="Farone M.B."/>
        </authorList>
    </citation>
    <scope>NUCLEOTIDE SEQUENCE</scope>
    <source>
        <strain evidence="3">HT99</strain>
    </source>
</reference>
<dbReference type="InterPro" id="IPR000719">
    <property type="entry name" value="Prot_kinase_dom"/>
</dbReference>
<dbReference type="SMART" id="SM00220">
    <property type="entry name" value="S_TKc"/>
    <property type="match status" value="1"/>
</dbReference>
<dbReference type="AlphaFoldDB" id="A0A0Q9YS56"/>
<sequence>MLSQDYDAFMQRMKQFKKHPLPKELLECIDKRSLMKIVDDVLTNPGRQKRYRGLKPNKAIRYSKEFTDFTRTFCVLRAPNGEYQCILETKSKNAQNKKRKIKVAKGGSKIGKPAWRLDGKNGAESYYSLKVRLSKKSNASITDKKVIEELEALEKEVQFPWQYGKESRLVRNVMGAVYQRENELVASVYSKKGSTLFETNKSQLSSREREQIASDLLKSVAFLHSEEQIFQDIKCSNILLFRKKDGGIKAKLTDPGQVASIHSSDECVATIDYESPEIALAHAGKTSYSNYFKKTYLKDGPTLGKKQANVLLKKLQKTLSRKKVSELKKEYLVPHQANDMWAIGVTLYKLFHKDQLPKTIPTTKRFAGFFAPRDKRITADDAVKLWTKKKI</sequence>
<reference evidence="3" key="3">
    <citation type="submission" date="2021-06" db="EMBL/GenBank/DDBJ databases">
        <title>Genomic Description and Analysis of Intracellular Bacteria, Candidatus Berkiella cookevillensis and Candidatus Berkiella aquae.</title>
        <authorList>
            <person name="Kidane D.T."/>
            <person name="Mehari Y.T."/>
            <person name="Rice F.C."/>
            <person name="Arivett B.A."/>
            <person name="Farone A.L."/>
            <person name="Berk S.G."/>
            <person name="Farone M.B."/>
        </authorList>
    </citation>
    <scope>NUCLEOTIDE SEQUENCE</scope>
    <source>
        <strain evidence="3">HT99</strain>
    </source>
</reference>
<dbReference type="EMBL" id="LKAJ01000015">
    <property type="protein sequence ID" value="KRG19780.1"/>
    <property type="molecule type" value="Genomic_DNA"/>
</dbReference>
<keyword evidence="2" id="KW-0418">Kinase</keyword>
<name>A0A0Q9YS56_9GAMM</name>
<protein>
    <submittedName>
        <fullName evidence="2 3">Protein kinase</fullName>
    </submittedName>
</protein>
<dbReference type="EMBL" id="LKAJ02000001">
    <property type="protein sequence ID" value="MCS5710841.1"/>
    <property type="molecule type" value="Genomic_DNA"/>
</dbReference>
<evidence type="ECO:0000313" key="4">
    <source>
        <dbReference type="Proteomes" id="UP000051497"/>
    </source>
</evidence>
<dbReference type="PROSITE" id="PS50011">
    <property type="entry name" value="PROTEIN_KINASE_DOM"/>
    <property type="match status" value="1"/>
</dbReference>
<dbReference type="Pfam" id="PF00069">
    <property type="entry name" value="Pkinase"/>
    <property type="match status" value="1"/>
</dbReference>
<evidence type="ECO:0000313" key="3">
    <source>
        <dbReference type="EMBL" id="MCS5710841.1"/>
    </source>
</evidence>
<comment type="caution">
    <text evidence="2">The sequence shown here is derived from an EMBL/GenBank/DDBJ whole genome shotgun (WGS) entry which is preliminary data.</text>
</comment>
<evidence type="ECO:0000259" key="1">
    <source>
        <dbReference type="PROSITE" id="PS50011"/>
    </source>
</evidence>
<evidence type="ECO:0000313" key="2">
    <source>
        <dbReference type="EMBL" id="KRG19780.1"/>
    </source>
</evidence>
<dbReference type="InterPro" id="IPR011009">
    <property type="entry name" value="Kinase-like_dom_sf"/>
</dbReference>
<dbReference type="OrthoDB" id="9801841at2"/>
<reference evidence="2" key="1">
    <citation type="submission" date="2015-09" db="EMBL/GenBank/DDBJ databases">
        <title>Draft Genome Sequences of Two Novel Amoeba-resistant Intranuclear Bacteria, Candidatus Berkiella cookevillensis and Candidatus Berkiella aquae.</title>
        <authorList>
            <person name="Mehari Y.T."/>
            <person name="Arivett B.A."/>
            <person name="Farone A.L."/>
            <person name="Gunderson J.H."/>
            <person name="Farone M.B."/>
        </authorList>
    </citation>
    <scope>NUCLEOTIDE SEQUENCE [LARGE SCALE GENOMIC DNA]</scope>
    <source>
        <strain evidence="2">HT99</strain>
    </source>
</reference>
<dbReference type="PANTHER" id="PTHR44167:SF24">
    <property type="entry name" value="SERINE_THREONINE-PROTEIN KINASE CHK2"/>
    <property type="match status" value="1"/>
</dbReference>
<proteinExistence type="predicted"/>
<dbReference type="GO" id="GO:0005737">
    <property type="term" value="C:cytoplasm"/>
    <property type="evidence" value="ECO:0007669"/>
    <property type="project" value="TreeGrafter"/>
</dbReference>
<keyword evidence="2" id="KW-0808">Transferase</keyword>
<dbReference type="STRING" id="295108.HT99x_02760"/>
<dbReference type="SUPFAM" id="SSF56112">
    <property type="entry name" value="Protein kinase-like (PK-like)"/>
    <property type="match status" value="1"/>
</dbReference>
<accession>A0A0Q9YS56</accession>
<keyword evidence="4" id="KW-1185">Reference proteome</keyword>